<proteinExistence type="inferred from homology"/>
<evidence type="ECO:0000256" key="1">
    <source>
        <dbReference type="ARBA" id="ARBA00005964"/>
    </source>
</evidence>
<feature type="domain" description="Carboxylesterase type B" evidence="6">
    <location>
        <begin position="21"/>
        <end position="536"/>
    </location>
</feature>
<dbReference type="PANTHER" id="PTHR43142">
    <property type="entry name" value="CARBOXYLIC ESTER HYDROLASE"/>
    <property type="match status" value="1"/>
</dbReference>
<keyword evidence="3 5" id="KW-0378">Hydrolase</keyword>
<sequence>MIPKTVLIFAIYFAHSVCGDSVTLSQGVVKGFQAKSRSSKDYYGFKGIPFGKVEKRFDIPKPAGNWSGIFDATLDYPGCMDVGIFPFSHGAEDCLKLDVYTPKVITASEKMPVLVWIYGGGFFFGSTKEYGPEYFMDEDVVLVLINYRLGPLGFLNAGIASARGNQGLKDQVLGLKWIQENIENFGGNKDKVTIFGESAGAMSVSLHVTSPMAKGLFHSVISQSGTALQSFIAANWERGVDQAVKLAQDNDCPTSHKEYMVECLQRIDPIHLGFTSIGMDDYGLRPDTGLTMPSLETYSDGVDDPNVYLKENPLDLLKSGRFNQVPVIMGLIGWESYAAASLVIKSHRNTNKLDAQWGRIGLRLMELSHQAEDPSEAMVSIKKKFFSNNAITNESLWELEHVTSERQWTHPFRVQAELLSHHVPVYLYNFTRTVPYKPSGLDIPMFNFLVEDGATTKKPSHAEDLPYVFKLGDIYSMMLPNISAHEEEVNVSKDMVKTWVNFARERNLKTSPWSNWEPISSENFYGSKYFEIGDALDVKQVPEEWKELDEFWEGLKLKEMGGKWTS</sequence>
<evidence type="ECO:0000313" key="7">
    <source>
        <dbReference type="EMBL" id="OXA62980.1"/>
    </source>
</evidence>
<dbReference type="GO" id="GO:0052689">
    <property type="term" value="F:carboxylic ester hydrolase activity"/>
    <property type="evidence" value="ECO:0007669"/>
    <property type="project" value="UniProtKB-KW"/>
</dbReference>
<gene>
    <name evidence="7" type="ORF">Fcan01_00319</name>
</gene>
<dbReference type="EMBL" id="LNIX01000001">
    <property type="protein sequence ID" value="OXA62980.1"/>
    <property type="molecule type" value="Genomic_DNA"/>
</dbReference>
<dbReference type="EC" id="3.1.1.-" evidence="5"/>
<accession>A0A226F0S9</accession>
<dbReference type="AlphaFoldDB" id="A0A226F0S9"/>
<reference evidence="7 8" key="1">
    <citation type="submission" date="2015-12" db="EMBL/GenBank/DDBJ databases">
        <title>The genome of Folsomia candida.</title>
        <authorList>
            <person name="Faddeeva A."/>
            <person name="Derks M.F."/>
            <person name="Anvar Y."/>
            <person name="Smit S."/>
            <person name="Van Straalen N."/>
            <person name="Roelofs D."/>
        </authorList>
    </citation>
    <scope>NUCLEOTIDE SEQUENCE [LARGE SCALE GENOMIC DNA]</scope>
    <source>
        <strain evidence="7 8">VU population</strain>
        <tissue evidence="7">Whole body</tissue>
    </source>
</reference>
<evidence type="ECO:0000256" key="4">
    <source>
        <dbReference type="ARBA" id="ARBA00023180"/>
    </source>
</evidence>
<dbReference type="PANTHER" id="PTHR43142:SF1">
    <property type="entry name" value="CARBOXYLIC ESTER HYDROLASE"/>
    <property type="match status" value="1"/>
</dbReference>
<evidence type="ECO:0000256" key="2">
    <source>
        <dbReference type="ARBA" id="ARBA00022487"/>
    </source>
</evidence>
<dbReference type="STRING" id="158441.A0A226F0S9"/>
<dbReference type="SUPFAM" id="SSF53474">
    <property type="entry name" value="alpha/beta-Hydrolases"/>
    <property type="match status" value="1"/>
</dbReference>
<dbReference type="OrthoDB" id="19653at2759"/>
<name>A0A226F0S9_FOLCA</name>
<feature type="signal peptide" evidence="5">
    <location>
        <begin position="1"/>
        <end position="19"/>
    </location>
</feature>
<dbReference type="Proteomes" id="UP000198287">
    <property type="component" value="Unassembled WGS sequence"/>
</dbReference>
<evidence type="ECO:0000313" key="8">
    <source>
        <dbReference type="Proteomes" id="UP000198287"/>
    </source>
</evidence>
<dbReference type="Pfam" id="PF00135">
    <property type="entry name" value="COesterase"/>
    <property type="match status" value="1"/>
</dbReference>
<evidence type="ECO:0000259" key="6">
    <source>
        <dbReference type="Pfam" id="PF00135"/>
    </source>
</evidence>
<dbReference type="OMA" id="HIHEGFI"/>
<keyword evidence="2" id="KW-0719">Serine esterase</keyword>
<feature type="chain" id="PRO_5011814466" description="Carboxylic ester hydrolase" evidence="5">
    <location>
        <begin position="20"/>
        <end position="566"/>
    </location>
</feature>
<keyword evidence="8" id="KW-1185">Reference proteome</keyword>
<keyword evidence="5" id="KW-0732">Signal</keyword>
<dbReference type="InterPro" id="IPR029058">
    <property type="entry name" value="AB_hydrolase_fold"/>
</dbReference>
<organism evidence="7 8">
    <name type="scientific">Folsomia candida</name>
    <name type="common">Springtail</name>
    <dbReference type="NCBI Taxonomy" id="158441"/>
    <lineage>
        <taxon>Eukaryota</taxon>
        <taxon>Metazoa</taxon>
        <taxon>Ecdysozoa</taxon>
        <taxon>Arthropoda</taxon>
        <taxon>Hexapoda</taxon>
        <taxon>Collembola</taxon>
        <taxon>Entomobryomorpha</taxon>
        <taxon>Isotomoidea</taxon>
        <taxon>Isotomidae</taxon>
        <taxon>Proisotominae</taxon>
        <taxon>Folsomia</taxon>
    </lineage>
</organism>
<evidence type="ECO:0000256" key="3">
    <source>
        <dbReference type="ARBA" id="ARBA00022801"/>
    </source>
</evidence>
<evidence type="ECO:0000256" key="5">
    <source>
        <dbReference type="RuleBase" id="RU361235"/>
    </source>
</evidence>
<keyword evidence="4" id="KW-0325">Glycoprotein</keyword>
<protein>
    <recommendedName>
        <fullName evidence="5">Carboxylic ester hydrolase</fullName>
        <ecNumber evidence="5">3.1.1.-</ecNumber>
    </recommendedName>
</protein>
<dbReference type="PROSITE" id="PS00122">
    <property type="entry name" value="CARBOXYLESTERASE_B_1"/>
    <property type="match status" value="1"/>
</dbReference>
<dbReference type="Gene3D" id="3.40.50.1820">
    <property type="entry name" value="alpha/beta hydrolase"/>
    <property type="match status" value="1"/>
</dbReference>
<comment type="similarity">
    <text evidence="1 5">Belongs to the type-B carboxylesterase/lipase family.</text>
</comment>
<dbReference type="InterPro" id="IPR019826">
    <property type="entry name" value="Carboxylesterase_B_AS"/>
</dbReference>
<dbReference type="InterPro" id="IPR002018">
    <property type="entry name" value="CarbesteraseB"/>
</dbReference>
<comment type="caution">
    <text evidence="7">The sequence shown here is derived from an EMBL/GenBank/DDBJ whole genome shotgun (WGS) entry which is preliminary data.</text>
</comment>